<dbReference type="InterPro" id="IPR005467">
    <property type="entry name" value="His_kinase_dom"/>
</dbReference>
<dbReference type="Proteomes" id="UP001628874">
    <property type="component" value="Unassembled WGS sequence"/>
</dbReference>
<comment type="catalytic activity">
    <reaction evidence="1">
        <text>ATP + protein L-histidine = ADP + protein N-phospho-L-histidine.</text>
        <dbReference type="EC" id="2.7.13.3"/>
    </reaction>
</comment>
<organism evidence="9 10">
    <name type="scientific">Scytonema tolypothrichoides VB-61278_2</name>
    <dbReference type="NCBI Taxonomy" id="3232314"/>
    <lineage>
        <taxon>Bacteria</taxon>
        <taxon>Bacillati</taxon>
        <taxon>Cyanobacteriota</taxon>
        <taxon>Cyanophyceae</taxon>
        <taxon>Nostocales</taxon>
        <taxon>Scytonemataceae</taxon>
        <taxon>Scytonema</taxon>
    </lineage>
</organism>
<dbReference type="PROSITE" id="PS00108">
    <property type="entry name" value="PROTEIN_KINASE_ST"/>
    <property type="match status" value="1"/>
</dbReference>
<dbReference type="SUPFAM" id="SSF55781">
    <property type="entry name" value="GAF domain-like"/>
    <property type="match status" value="1"/>
</dbReference>
<evidence type="ECO:0000259" key="8">
    <source>
        <dbReference type="PROSITE" id="PS50109"/>
    </source>
</evidence>
<dbReference type="SMART" id="SM00387">
    <property type="entry name" value="HATPase_c"/>
    <property type="match status" value="1"/>
</dbReference>
<dbReference type="SMART" id="SM00065">
    <property type="entry name" value="GAF"/>
    <property type="match status" value="1"/>
</dbReference>
<dbReference type="CDD" id="cd14014">
    <property type="entry name" value="STKc_PknB_like"/>
    <property type="match status" value="1"/>
</dbReference>
<dbReference type="Gene3D" id="3.30.565.10">
    <property type="entry name" value="Histidine kinase-like ATPase, C-terminal domain"/>
    <property type="match status" value="1"/>
</dbReference>
<dbReference type="InterPro" id="IPR041664">
    <property type="entry name" value="AAA_16"/>
</dbReference>
<gene>
    <name evidence="9" type="ORF">AB0759_34220</name>
</gene>
<dbReference type="InterPro" id="IPR036890">
    <property type="entry name" value="HATPase_C_sf"/>
</dbReference>
<keyword evidence="3" id="KW-0597">Phosphoprotein</keyword>
<dbReference type="InterPro" id="IPR003018">
    <property type="entry name" value="GAF"/>
</dbReference>
<dbReference type="PANTHER" id="PTHR43642:SF1">
    <property type="entry name" value="HYBRID SIGNAL TRANSDUCTION HISTIDINE KINASE G"/>
    <property type="match status" value="1"/>
</dbReference>
<dbReference type="PROSITE" id="PS50109">
    <property type="entry name" value="HIS_KIN"/>
    <property type="match status" value="1"/>
</dbReference>
<dbReference type="InterPro" id="IPR003661">
    <property type="entry name" value="HisK_dim/P_dom"/>
</dbReference>
<dbReference type="InterPro" id="IPR003594">
    <property type="entry name" value="HATPase_dom"/>
</dbReference>
<feature type="domain" description="Histidine kinase" evidence="8">
    <location>
        <begin position="1579"/>
        <end position="1833"/>
    </location>
</feature>
<feature type="coiled-coil region" evidence="6">
    <location>
        <begin position="1504"/>
        <end position="1560"/>
    </location>
</feature>
<dbReference type="EMBL" id="JBFQGM010000018">
    <property type="protein sequence ID" value="MFL9465663.1"/>
    <property type="molecule type" value="Genomic_DNA"/>
</dbReference>
<dbReference type="InterPro" id="IPR053159">
    <property type="entry name" value="Hybrid_Histidine_Kinase"/>
</dbReference>
<evidence type="ECO:0000256" key="4">
    <source>
        <dbReference type="ARBA" id="ARBA00022777"/>
    </source>
</evidence>
<comment type="caution">
    <text evidence="9">The sequence shown here is derived from an EMBL/GenBank/DDBJ whole genome shotgun (WGS) entry which is preliminary data.</text>
</comment>
<keyword evidence="4" id="KW-0418">Kinase</keyword>
<dbReference type="SMART" id="SM00220">
    <property type="entry name" value="S_TKc"/>
    <property type="match status" value="1"/>
</dbReference>
<dbReference type="CDD" id="cd00082">
    <property type="entry name" value="HisKA"/>
    <property type="match status" value="1"/>
</dbReference>
<feature type="domain" description="Protein kinase" evidence="7">
    <location>
        <begin position="11"/>
        <end position="279"/>
    </location>
</feature>
<dbReference type="InterPro" id="IPR027417">
    <property type="entry name" value="P-loop_NTPase"/>
</dbReference>
<keyword evidence="10" id="KW-1185">Reference proteome</keyword>
<dbReference type="Pfam" id="PF00069">
    <property type="entry name" value="Pkinase"/>
    <property type="match status" value="1"/>
</dbReference>
<dbReference type="SUPFAM" id="SSF47384">
    <property type="entry name" value="Homodimeric domain of signal transducing histidine kinase"/>
    <property type="match status" value="1"/>
</dbReference>
<protein>
    <recommendedName>
        <fullName evidence="2">histidine kinase</fullName>
        <ecNumber evidence="2">2.7.13.3</ecNumber>
    </recommendedName>
</protein>
<dbReference type="PROSITE" id="PS50011">
    <property type="entry name" value="PROTEIN_KINASE_DOM"/>
    <property type="match status" value="1"/>
</dbReference>
<dbReference type="PANTHER" id="PTHR43642">
    <property type="entry name" value="HYBRID SIGNAL TRANSDUCTION HISTIDINE KINASE G"/>
    <property type="match status" value="1"/>
</dbReference>
<dbReference type="PRINTS" id="PR00344">
    <property type="entry name" value="BCTRLSENSOR"/>
</dbReference>
<evidence type="ECO:0000259" key="7">
    <source>
        <dbReference type="PROSITE" id="PS50011"/>
    </source>
</evidence>
<dbReference type="InterPro" id="IPR036097">
    <property type="entry name" value="HisK_dim/P_sf"/>
</dbReference>
<evidence type="ECO:0000256" key="3">
    <source>
        <dbReference type="ARBA" id="ARBA00022553"/>
    </source>
</evidence>
<dbReference type="SUPFAM" id="SSF55874">
    <property type="entry name" value="ATPase domain of HSP90 chaperone/DNA topoisomerase II/histidine kinase"/>
    <property type="match status" value="1"/>
</dbReference>
<dbReference type="Gene3D" id="1.10.510.10">
    <property type="entry name" value="Transferase(Phosphotransferase) domain 1"/>
    <property type="match status" value="1"/>
</dbReference>
<dbReference type="Pfam" id="PF02518">
    <property type="entry name" value="HATPase_c"/>
    <property type="match status" value="1"/>
</dbReference>
<dbReference type="EC" id="2.7.13.3" evidence="2"/>
<dbReference type="InterPro" id="IPR004358">
    <property type="entry name" value="Sig_transdc_His_kin-like_C"/>
</dbReference>
<evidence type="ECO:0000256" key="6">
    <source>
        <dbReference type="SAM" id="Coils"/>
    </source>
</evidence>
<dbReference type="Gene3D" id="1.10.287.130">
    <property type="match status" value="1"/>
</dbReference>
<dbReference type="InterPro" id="IPR008271">
    <property type="entry name" value="Ser/Thr_kinase_AS"/>
</dbReference>
<evidence type="ECO:0000256" key="5">
    <source>
        <dbReference type="ARBA" id="ARBA00023012"/>
    </source>
</evidence>
<dbReference type="Pfam" id="PF13191">
    <property type="entry name" value="AAA_16"/>
    <property type="match status" value="1"/>
</dbReference>
<dbReference type="Gene3D" id="3.30.450.40">
    <property type="match status" value="1"/>
</dbReference>
<evidence type="ECO:0000256" key="2">
    <source>
        <dbReference type="ARBA" id="ARBA00012438"/>
    </source>
</evidence>
<dbReference type="RefSeq" id="WP_038088413.1">
    <property type="nucleotide sequence ID" value="NZ_JBFQGM010000018.1"/>
</dbReference>
<evidence type="ECO:0000313" key="10">
    <source>
        <dbReference type="Proteomes" id="UP001628874"/>
    </source>
</evidence>
<sequence length="1833" mass="208891">MEVFVLKLAGYQIYEPIYSSIKTLVFRGLRSADQKPVVIKLLRSEYPSFNEQVQFRNQYTIAKDLNLEGIIQTYSLETYRNSYALIMEDFGGISLFDWRLERNSVFLTEFFHIALQLVTALDGLYRHRIIHKDIKPSNILINPTTHQVKLIDFSLASLLPRENPTLISPNLLEGTLPYLSPEQTGRMNRGIDWRSDFYSLGVTFFELLTGQLPFCSSDPIELVYSHLAKQPPKAHSINPEIPLVLSNIISKLIAKNPEDRYQNVLGLKHDLEKCLHQWQENQSIDIFELGQQDISERFAIPEKLYGREKEVDIIIESFNRVCAGKTEFMLVAGFSGIGKTVVVNAVQKPIVRQRGYFIRGKYDQFQKNIPFSAFVQAFRDLIQQLLSESDAQLQQWKAKLLLALGENGQVIIDVIPELENIIGEQPSVIELSGNAATNRFNLLFKKFIQVFTTQDHPLVIFLDDLQWADSASLKLLQLLLSEFDIRYLLLIGAYRDNEVFAAHPLLATLEEIGKLSVTINTITLSTLKKCHIKHLIADTLICSSEIAETLMELVYQKTKGTPFFINYFLKSLNENELIKFNFKTGSWECDISQIRDLVLADDVVEFLKIQLQNLPKKTQEVLKFAACIGNSFNLKKLSIVCEHSLIETAFYLWQALQEGFIVPKNEAYKFFQKISETDITDNLFLEKINIWSVTQNIENITYQFSHDRVQQAAYLLIPDRQKQFIHLKIGQLLLKNTSDEEQEEIIFDIVNHLNIAAQLINEQCQKYQLIKLNFNAGCKAKLSTAYEPAVRYFNYAISLLDTDSWQNHYEITLAVYLEAAETEYLNTNCERAMELTELIQKQAITVLDRVKAFQLKIQLYQTQSQMLKAIDTGMQVLEMLEVPWVKQSHKSSTPTLPALTDLEHIAVMTDPYKLAALQILTALYPPVYIAKPKMVPQLIQTMVNLCTQNGYSALAAYAYVLYGMLLCNKGDIESGYHAGKLALVFLEKFHANALKAKVYVMFNAHIRIWKESAINTCDFFLKALQSGLEFGDVEWACYSAMHYCKNLFIVEKHLDVVEKQQLNYIDFLQKNKHLFAIAYAQIWQQITFKLQVLSNTDNKSLFSTEDSEQEILLKIWQKEKNYMSLFAAYLVKLIILYLFHNYSHAVNIATIGKKYSEAALGLFTICLHNFYYSLALLADYPHVTKSQQVKYLRIVGMNQQKMKKWAEYAPSNFQHKYDLVKAEKAKLLGQYWQAADFYDRAIAGAKEQGYIQEEALANELAAKFYLECKKEKIALVYLTEAYYCYIRWGAMAKVKDLETRYAELLNSILTPSPSHLPSDPTLSLSTKVFASSTTALNSLDMMTVVQASQALSGEIHLEQLLSTLIQVVMKNAGADKCVLMLLKDNNWVIEAIAKSEGSQEIQPRVLQSIPIDDSLEIPCSIIHYVSRSLETIVIDSAVAQISLESDPYIQLNQPKSFLCTPIIKQGKLIGILYLESTFVTGVFTHERLEILKLLTTQAAIALENAQLYTHLSQTSNQLKQANEKLEDYAHTLEQKVEERTQELSQKANQLETTLQELYSAQSQLIQTEKMSSLGQLVAGIAHEINNPISFIYSNLTPANEYVISLIELVKLYQKFYPNPNPEIEEKKADIELDFLLSDLQKILASMHFGAKRIQQIVLSLRNFSRLDEAEKKSVDIHSGIDSTLLLLKHRLKASDPYPKIEVIKEYAQIPEITCYASALNQVFINLLNNAIDALQQMWCHESSHNKKPTITIRTGMKETQKAIVSIADNGCGIEETVLPRIFDPFFTTKPIGKGTGLGLSISYAIVVEKHRGQLTCVSKSGLGAEFIIEIPLK</sequence>
<keyword evidence="6" id="KW-0175">Coiled coil</keyword>
<dbReference type="InterPro" id="IPR029016">
    <property type="entry name" value="GAF-like_dom_sf"/>
</dbReference>
<dbReference type="SUPFAM" id="SSF56112">
    <property type="entry name" value="Protein kinase-like (PK-like)"/>
    <property type="match status" value="1"/>
</dbReference>
<keyword evidence="5" id="KW-0902">Two-component regulatory system</keyword>
<name>A0ABW8WX54_9CYAN</name>
<keyword evidence="4" id="KW-0808">Transferase</keyword>
<evidence type="ECO:0000313" key="9">
    <source>
        <dbReference type="EMBL" id="MFL9465663.1"/>
    </source>
</evidence>
<dbReference type="Pfam" id="PF01590">
    <property type="entry name" value="GAF"/>
    <property type="match status" value="1"/>
</dbReference>
<dbReference type="InterPro" id="IPR000719">
    <property type="entry name" value="Prot_kinase_dom"/>
</dbReference>
<dbReference type="SMART" id="SM00388">
    <property type="entry name" value="HisKA"/>
    <property type="match status" value="1"/>
</dbReference>
<proteinExistence type="predicted"/>
<dbReference type="InterPro" id="IPR011009">
    <property type="entry name" value="Kinase-like_dom_sf"/>
</dbReference>
<dbReference type="SUPFAM" id="SSF52540">
    <property type="entry name" value="P-loop containing nucleoside triphosphate hydrolases"/>
    <property type="match status" value="1"/>
</dbReference>
<reference evidence="9 10" key="1">
    <citation type="submission" date="2024-07" db="EMBL/GenBank/DDBJ databases">
        <authorList>
            <person name="Tripathy S."/>
        </authorList>
    </citation>
    <scope>NUCLEOTIDE SEQUENCE [LARGE SCALE GENOMIC DNA]</scope>
    <source>
        <strain evidence="9 10">VB-61278_2</strain>
    </source>
</reference>
<dbReference type="Gene3D" id="3.40.50.300">
    <property type="entry name" value="P-loop containing nucleotide triphosphate hydrolases"/>
    <property type="match status" value="1"/>
</dbReference>
<accession>A0ABW8WX54</accession>
<evidence type="ECO:0000256" key="1">
    <source>
        <dbReference type="ARBA" id="ARBA00000085"/>
    </source>
</evidence>